<accession>A0ABT1E3A4</accession>
<keyword evidence="3" id="KW-1185">Reference proteome</keyword>
<reference evidence="2 3" key="1">
    <citation type="submission" date="2022-06" db="EMBL/GenBank/DDBJ databases">
        <title>New Species of the Genus Actinoplanes, ActinopZanes ferrugineus.</title>
        <authorList>
            <person name="Ding P."/>
        </authorList>
    </citation>
    <scope>NUCLEOTIDE SEQUENCE [LARGE SCALE GENOMIC DNA]</scope>
    <source>
        <strain evidence="2 3">TRM88003</strain>
    </source>
</reference>
<feature type="region of interest" description="Disordered" evidence="1">
    <location>
        <begin position="1"/>
        <end position="46"/>
    </location>
</feature>
<evidence type="ECO:0000313" key="2">
    <source>
        <dbReference type="EMBL" id="MCO8276726.1"/>
    </source>
</evidence>
<evidence type="ECO:0000313" key="3">
    <source>
        <dbReference type="Proteomes" id="UP001523369"/>
    </source>
</evidence>
<feature type="compositionally biased region" description="Basic and acidic residues" evidence="1">
    <location>
        <begin position="28"/>
        <end position="38"/>
    </location>
</feature>
<name>A0ABT1E3A4_9ACTN</name>
<evidence type="ECO:0000256" key="1">
    <source>
        <dbReference type="SAM" id="MobiDB-lite"/>
    </source>
</evidence>
<protein>
    <submittedName>
        <fullName evidence="2">Uncharacterized protein</fullName>
    </submittedName>
</protein>
<comment type="caution">
    <text evidence="2">The sequence shown here is derived from an EMBL/GenBank/DDBJ whole genome shotgun (WGS) entry which is preliminary data.</text>
</comment>
<sequence>MTDQNLDRDPDEEIGDAPPEAAETGSGDGDHLEEHDLADSSQDTDV</sequence>
<dbReference type="RefSeq" id="WP_253242752.1">
    <property type="nucleotide sequence ID" value="NZ_JAMYJR010000050.1"/>
</dbReference>
<proteinExistence type="predicted"/>
<organism evidence="2 3">
    <name type="scientific">Paractinoplanes aksuensis</name>
    <dbReference type="NCBI Taxonomy" id="2939490"/>
    <lineage>
        <taxon>Bacteria</taxon>
        <taxon>Bacillati</taxon>
        <taxon>Actinomycetota</taxon>
        <taxon>Actinomycetes</taxon>
        <taxon>Micromonosporales</taxon>
        <taxon>Micromonosporaceae</taxon>
        <taxon>Paractinoplanes</taxon>
    </lineage>
</organism>
<gene>
    <name evidence="2" type="ORF">M1L60_39715</name>
</gene>
<dbReference type="Proteomes" id="UP001523369">
    <property type="component" value="Unassembled WGS sequence"/>
</dbReference>
<dbReference type="EMBL" id="JAMYJR010000050">
    <property type="protein sequence ID" value="MCO8276726.1"/>
    <property type="molecule type" value="Genomic_DNA"/>
</dbReference>